<evidence type="ECO:0000256" key="1">
    <source>
        <dbReference type="SAM" id="MobiDB-lite"/>
    </source>
</evidence>
<name>A0AAD3DQ11_9CHLO</name>
<feature type="compositionally biased region" description="Low complexity" evidence="1">
    <location>
        <begin position="111"/>
        <end position="129"/>
    </location>
</feature>
<proteinExistence type="predicted"/>
<feature type="region of interest" description="Disordered" evidence="1">
    <location>
        <begin position="104"/>
        <end position="135"/>
    </location>
</feature>
<gene>
    <name evidence="2" type="ORF">Agub_g7133</name>
</gene>
<evidence type="ECO:0000313" key="3">
    <source>
        <dbReference type="Proteomes" id="UP001054857"/>
    </source>
</evidence>
<feature type="compositionally biased region" description="Gly residues" evidence="1">
    <location>
        <begin position="56"/>
        <end position="69"/>
    </location>
</feature>
<organism evidence="2 3">
    <name type="scientific">Astrephomene gubernaculifera</name>
    <dbReference type="NCBI Taxonomy" id="47775"/>
    <lineage>
        <taxon>Eukaryota</taxon>
        <taxon>Viridiplantae</taxon>
        <taxon>Chlorophyta</taxon>
        <taxon>core chlorophytes</taxon>
        <taxon>Chlorophyceae</taxon>
        <taxon>CS clade</taxon>
        <taxon>Chlamydomonadales</taxon>
        <taxon>Astrephomenaceae</taxon>
        <taxon>Astrephomene</taxon>
    </lineage>
</organism>
<feature type="non-terminal residue" evidence="2">
    <location>
        <position position="1"/>
    </location>
</feature>
<protein>
    <submittedName>
        <fullName evidence="2">Uncharacterized protein</fullName>
    </submittedName>
</protein>
<accession>A0AAD3DQ11</accession>
<sequence length="204" mass="21904">GRDGREAFCYMFLDDQDYQRFRSLSFSHCCERSAVEAFLRRVFAPAPLLGSNTGAGDDGGCNEGEGGSSSSGSSYGVLQLSTTASELDLHPEVMETILSYLQQDESEQSHHVQQQQQPQQQPQQQHQQQTLGGGGGAAAGGYISVLPSCASRVHVYFHRAPPAALAAKWPVIAAMLRCKPPPKVHRGCYKVDMATLVAASASCS</sequence>
<keyword evidence="3" id="KW-1185">Reference proteome</keyword>
<feature type="non-terminal residue" evidence="2">
    <location>
        <position position="204"/>
    </location>
</feature>
<dbReference type="EMBL" id="BMAR01000010">
    <property type="protein sequence ID" value="GFR45718.1"/>
    <property type="molecule type" value="Genomic_DNA"/>
</dbReference>
<dbReference type="AlphaFoldDB" id="A0AAD3DQ11"/>
<dbReference type="Proteomes" id="UP001054857">
    <property type="component" value="Unassembled WGS sequence"/>
</dbReference>
<feature type="region of interest" description="Disordered" evidence="1">
    <location>
        <begin position="50"/>
        <end position="75"/>
    </location>
</feature>
<reference evidence="2 3" key="1">
    <citation type="journal article" date="2021" name="Sci. Rep.">
        <title>Genome sequencing of the multicellular alga Astrephomene provides insights into convergent evolution of germ-soma differentiation.</title>
        <authorList>
            <person name="Yamashita S."/>
            <person name="Yamamoto K."/>
            <person name="Matsuzaki R."/>
            <person name="Suzuki S."/>
            <person name="Yamaguchi H."/>
            <person name="Hirooka S."/>
            <person name="Minakuchi Y."/>
            <person name="Miyagishima S."/>
            <person name="Kawachi M."/>
            <person name="Toyoda A."/>
            <person name="Nozaki H."/>
        </authorList>
    </citation>
    <scope>NUCLEOTIDE SEQUENCE [LARGE SCALE GENOMIC DNA]</scope>
    <source>
        <strain evidence="2 3">NIES-4017</strain>
    </source>
</reference>
<evidence type="ECO:0000313" key="2">
    <source>
        <dbReference type="EMBL" id="GFR45718.1"/>
    </source>
</evidence>
<comment type="caution">
    <text evidence="2">The sequence shown here is derived from an EMBL/GenBank/DDBJ whole genome shotgun (WGS) entry which is preliminary data.</text>
</comment>